<evidence type="ECO:0000256" key="11">
    <source>
        <dbReference type="SAM" id="SignalP"/>
    </source>
</evidence>
<dbReference type="PANTHER" id="PTHR25466:SF9">
    <property type="entry name" value="FIBRONECTIN TYPE-III DOMAIN-CONTAINING PROTEIN"/>
    <property type="match status" value="1"/>
</dbReference>
<dbReference type="PANTHER" id="PTHR25466">
    <property type="entry name" value="T-LYMPHOCYTE ACTIVATION ANTIGEN"/>
    <property type="match status" value="1"/>
</dbReference>
<keyword evidence="3" id="KW-0812">Transmembrane</keyword>
<evidence type="ECO:0000256" key="4">
    <source>
        <dbReference type="ARBA" id="ARBA00022729"/>
    </source>
</evidence>
<keyword evidence="7" id="KW-1015">Disulfide bond</keyword>
<keyword evidence="4 11" id="KW-0732">Signal</keyword>
<keyword evidence="8" id="KW-0675">Receptor</keyword>
<evidence type="ECO:0000256" key="2">
    <source>
        <dbReference type="ARBA" id="ARBA00022475"/>
    </source>
</evidence>
<dbReference type="InterPro" id="IPR013106">
    <property type="entry name" value="Ig_V-set"/>
</dbReference>
<feature type="signal peptide" evidence="11">
    <location>
        <begin position="1"/>
        <end position="26"/>
    </location>
</feature>
<dbReference type="InterPro" id="IPR007110">
    <property type="entry name" value="Ig-like_dom"/>
</dbReference>
<proteinExistence type="predicted"/>
<dbReference type="SUPFAM" id="SSF48726">
    <property type="entry name" value="Immunoglobulin"/>
    <property type="match status" value="1"/>
</dbReference>
<evidence type="ECO:0000256" key="9">
    <source>
        <dbReference type="ARBA" id="ARBA00023180"/>
    </source>
</evidence>
<dbReference type="InterPro" id="IPR036179">
    <property type="entry name" value="Ig-like_dom_sf"/>
</dbReference>
<evidence type="ECO:0000256" key="7">
    <source>
        <dbReference type="ARBA" id="ARBA00023157"/>
    </source>
</evidence>
<dbReference type="EMBL" id="JAHFZB010000054">
    <property type="protein sequence ID" value="KAK6466656.1"/>
    <property type="molecule type" value="Genomic_DNA"/>
</dbReference>
<dbReference type="InterPro" id="IPR013783">
    <property type="entry name" value="Ig-like_fold"/>
</dbReference>
<keyword evidence="14" id="KW-1185">Reference proteome</keyword>
<dbReference type="InterPro" id="IPR051713">
    <property type="entry name" value="T-cell_Activation_Regulation"/>
</dbReference>
<dbReference type="Gene3D" id="2.60.40.10">
    <property type="entry name" value="Immunoglobulins"/>
    <property type="match status" value="1"/>
</dbReference>
<sequence>MWFELKIMAQLRQLFVAFLLCGAAESSLLCERNVEGKPYSTVTFTCHLGGGRPQDIVAVTWKKGDDVVAQAVSGKQRWKREVAGDPRAELIEEELQKGDVSLHLKDVDYADQGSYHCTKFEISNKFPGNGRALSSCLSRSLRCPKWSSTQRPASLPVFRLAALHLQSQRGEDGESNQEYHHSWKDRALDLFHRKKTLAVAVLE</sequence>
<dbReference type="Pfam" id="PF07686">
    <property type="entry name" value="V-set"/>
    <property type="match status" value="1"/>
</dbReference>
<dbReference type="PROSITE" id="PS50835">
    <property type="entry name" value="IG_LIKE"/>
    <property type="match status" value="1"/>
</dbReference>
<dbReference type="Proteomes" id="UP001369086">
    <property type="component" value="Unassembled WGS sequence"/>
</dbReference>
<keyword evidence="6" id="KW-0472">Membrane</keyword>
<evidence type="ECO:0000256" key="8">
    <source>
        <dbReference type="ARBA" id="ARBA00023170"/>
    </source>
</evidence>
<evidence type="ECO:0000256" key="10">
    <source>
        <dbReference type="ARBA" id="ARBA00023319"/>
    </source>
</evidence>
<evidence type="ECO:0000313" key="13">
    <source>
        <dbReference type="EMBL" id="KAK6466656.1"/>
    </source>
</evidence>
<evidence type="ECO:0000313" key="14">
    <source>
        <dbReference type="Proteomes" id="UP001369086"/>
    </source>
</evidence>
<organism evidence="13 14">
    <name type="scientific">Huso huso</name>
    <name type="common">Beluga</name>
    <name type="synonym">Acipenser huso</name>
    <dbReference type="NCBI Taxonomy" id="61971"/>
    <lineage>
        <taxon>Eukaryota</taxon>
        <taxon>Metazoa</taxon>
        <taxon>Chordata</taxon>
        <taxon>Craniata</taxon>
        <taxon>Vertebrata</taxon>
        <taxon>Euteleostomi</taxon>
        <taxon>Actinopterygii</taxon>
        <taxon>Chondrostei</taxon>
        <taxon>Acipenseriformes</taxon>
        <taxon>Acipenseridae</taxon>
        <taxon>Huso</taxon>
    </lineage>
</organism>
<keyword evidence="10" id="KW-0393">Immunoglobulin domain</keyword>
<keyword evidence="2" id="KW-1003">Cell membrane</keyword>
<evidence type="ECO:0000256" key="5">
    <source>
        <dbReference type="ARBA" id="ARBA00022989"/>
    </source>
</evidence>
<comment type="subcellular location">
    <subcellularLocation>
        <location evidence="1">Cell membrane</location>
        <topology evidence="1">Single-pass type I membrane protein</topology>
    </subcellularLocation>
</comment>
<feature type="domain" description="Ig-like" evidence="12">
    <location>
        <begin position="35"/>
        <end position="134"/>
    </location>
</feature>
<feature type="chain" id="PRO_5047167443" evidence="11">
    <location>
        <begin position="27"/>
        <end position="203"/>
    </location>
</feature>
<accession>A0ABR0Y2M4</accession>
<gene>
    <name evidence="13" type="ORF">HHUSO_G35927</name>
</gene>
<keyword evidence="5" id="KW-1133">Transmembrane helix</keyword>
<evidence type="ECO:0000259" key="12">
    <source>
        <dbReference type="PROSITE" id="PS50835"/>
    </source>
</evidence>
<protein>
    <submittedName>
        <fullName evidence="13">Butyrophilin subfamily 1 member A1-like</fullName>
    </submittedName>
</protein>
<evidence type="ECO:0000256" key="3">
    <source>
        <dbReference type="ARBA" id="ARBA00022692"/>
    </source>
</evidence>
<comment type="caution">
    <text evidence="13">The sequence shown here is derived from an EMBL/GenBank/DDBJ whole genome shotgun (WGS) entry which is preliminary data.</text>
</comment>
<reference evidence="13 14" key="1">
    <citation type="submission" date="2021-05" db="EMBL/GenBank/DDBJ databases">
        <authorList>
            <person name="Zahm M."/>
            <person name="Klopp C."/>
            <person name="Cabau C."/>
            <person name="Kuhl H."/>
            <person name="Suciu R."/>
            <person name="Ciorpac M."/>
            <person name="Holostenco D."/>
            <person name="Gessner J."/>
            <person name="Wuertz S."/>
            <person name="Hohne C."/>
            <person name="Stock M."/>
            <person name="Gislard M."/>
            <person name="Lluch J."/>
            <person name="Milhes M."/>
            <person name="Lampietro C."/>
            <person name="Lopez Roques C."/>
            <person name="Donnadieu C."/>
            <person name="Du K."/>
            <person name="Schartl M."/>
            <person name="Guiguen Y."/>
        </authorList>
    </citation>
    <scope>NUCLEOTIDE SEQUENCE [LARGE SCALE GENOMIC DNA]</scope>
    <source>
        <strain evidence="13">Hh-F2</strain>
        <tissue evidence="13">Blood</tissue>
    </source>
</reference>
<keyword evidence="9" id="KW-0325">Glycoprotein</keyword>
<evidence type="ECO:0000256" key="1">
    <source>
        <dbReference type="ARBA" id="ARBA00004251"/>
    </source>
</evidence>
<evidence type="ECO:0000256" key="6">
    <source>
        <dbReference type="ARBA" id="ARBA00023136"/>
    </source>
</evidence>
<name>A0ABR0Y2M4_HUSHU</name>